<dbReference type="EMBL" id="KQ980882">
    <property type="protein sequence ID" value="KYN11933.1"/>
    <property type="molecule type" value="Genomic_DNA"/>
</dbReference>
<dbReference type="InterPro" id="IPR056780">
    <property type="entry name" value="Renin_r_C"/>
</dbReference>
<evidence type="ECO:0000313" key="17">
    <source>
        <dbReference type="EMBL" id="KYN11933.1"/>
    </source>
</evidence>
<accession>A0A151IVX7</accession>
<keyword evidence="5" id="KW-0165">Cleavage on pair of basic residues</keyword>
<evidence type="ECO:0000256" key="12">
    <source>
        <dbReference type="SAM" id="MobiDB-lite"/>
    </source>
</evidence>
<evidence type="ECO:0000256" key="14">
    <source>
        <dbReference type="SAM" id="SignalP"/>
    </source>
</evidence>
<dbReference type="GO" id="GO:0005789">
    <property type="term" value="C:endoplasmic reticulum membrane"/>
    <property type="evidence" value="ECO:0007669"/>
    <property type="project" value="UniProtKB-SubCell"/>
</dbReference>
<dbReference type="GO" id="GO:0009897">
    <property type="term" value="C:external side of plasma membrane"/>
    <property type="evidence" value="ECO:0007669"/>
    <property type="project" value="TreeGrafter"/>
</dbReference>
<feature type="compositionally biased region" description="Basic and acidic residues" evidence="12">
    <location>
        <begin position="300"/>
        <end position="319"/>
    </location>
</feature>
<evidence type="ECO:0000259" key="16">
    <source>
        <dbReference type="Pfam" id="PF25294"/>
    </source>
</evidence>
<evidence type="ECO:0000259" key="15">
    <source>
        <dbReference type="Pfam" id="PF07850"/>
    </source>
</evidence>
<evidence type="ECO:0000256" key="7">
    <source>
        <dbReference type="ARBA" id="ARBA00022729"/>
    </source>
</evidence>
<dbReference type="GO" id="GO:0038023">
    <property type="term" value="F:signaling receptor activity"/>
    <property type="evidence" value="ECO:0007669"/>
    <property type="project" value="InterPro"/>
</dbReference>
<dbReference type="Pfam" id="PF25294">
    <property type="entry name" value="RENR_N"/>
    <property type="match status" value="1"/>
</dbReference>
<evidence type="ECO:0000313" key="18">
    <source>
        <dbReference type="Proteomes" id="UP000078492"/>
    </source>
</evidence>
<evidence type="ECO:0000256" key="6">
    <source>
        <dbReference type="ARBA" id="ARBA00022692"/>
    </source>
</evidence>
<reference evidence="17 18" key="1">
    <citation type="submission" date="2015-09" db="EMBL/GenBank/DDBJ databases">
        <title>Trachymyrmex cornetzi WGS genome.</title>
        <authorList>
            <person name="Nygaard S."/>
            <person name="Hu H."/>
            <person name="Boomsma J."/>
            <person name="Zhang G."/>
        </authorList>
    </citation>
    <scope>NUCLEOTIDE SEQUENCE [LARGE SCALE GENOMIC DNA]</scope>
    <source>
        <strain evidence="17">Tcor2-1</strain>
        <tissue evidence="17">Whole body</tissue>
    </source>
</reference>
<sequence>MFSQLSILFAVFAAVHANGEFVVVHSPDSVEFTVNERGHIEQSYLKEILSACLGYTGKQKDSEHSIVIWDPFLVPRALVAIVVEGMDQLSFLKDKAKVMCPLTDDEAEEITWQAIRSRVEERSNDNTLVRINLSDGVDALGQSALGELKPTKIEKLNVLNSEIEEDRKFIEEIQLLRAIGDNALSAKKHDSGTDVYWLVVSALKPCLEMHGNSSTVNEEAFHLLTSGIEHVSKGLLNHYDGKIVIVIFTNDAWKERNARSVLERKRRDEPPAHKTKNVKSTAKGAPINSDINDNFFIKRAGEQDEQNNKMDEEEYRMRSTIESNTALDSTTERTGVQDNSGTSEKSDEVNTEYKINTNTQTIGQPEFSGRAKTYTEDYPVIFNIMLWFGVVFVFSLLAICIAIADMDPGRDSIIYRMTSNRMKKDN</sequence>
<feature type="compositionally biased region" description="Polar residues" evidence="12">
    <location>
        <begin position="320"/>
        <end position="343"/>
    </location>
</feature>
<evidence type="ECO:0000256" key="5">
    <source>
        <dbReference type="ARBA" id="ARBA00022685"/>
    </source>
</evidence>
<evidence type="ECO:0000256" key="11">
    <source>
        <dbReference type="ARBA" id="ARBA00023170"/>
    </source>
</evidence>
<proteinExistence type="predicted"/>
<keyword evidence="9 13" id="KW-1133">Transmembrane helix</keyword>
<evidence type="ECO:0000256" key="8">
    <source>
        <dbReference type="ARBA" id="ARBA00022824"/>
    </source>
</evidence>
<organism evidence="17 18">
    <name type="scientific">Trachymyrmex cornetzi</name>
    <dbReference type="NCBI Taxonomy" id="471704"/>
    <lineage>
        <taxon>Eukaryota</taxon>
        <taxon>Metazoa</taxon>
        <taxon>Ecdysozoa</taxon>
        <taxon>Arthropoda</taxon>
        <taxon>Hexapoda</taxon>
        <taxon>Insecta</taxon>
        <taxon>Pterygota</taxon>
        <taxon>Neoptera</taxon>
        <taxon>Endopterygota</taxon>
        <taxon>Hymenoptera</taxon>
        <taxon>Apocrita</taxon>
        <taxon>Aculeata</taxon>
        <taxon>Formicoidea</taxon>
        <taxon>Formicidae</taxon>
        <taxon>Myrmicinae</taxon>
        <taxon>Trachymyrmex</taxon>
    </lineage>
</organism>
<evidence type="ECO:0000256" key="4">
    <source>
        <dbReference type="ARBA" id="ARBA00022475"/>
    </source>
</evidence>
<dbReference type="GO" id="GO:0098588">
    <property type="term" value="C:bounding membrane of organelle"/>
    <property type="evidence" value="ECO:0007669"/>
    <property type="project" value="UniProtKB-ARBA"/>
</dbReference>
<keyword evidence="8" id="KW-0256">Endoplasmic reticulum</keyword>
<dbReference type="PANTHER" id="PTHR13351">
    <property type="entry name" value="RENIN RECEPTOR"/>
    <property type="match status" value="1"/>
</dbReference>
<dbReference type="Proteomes" id="UP000078492">
    <property type="component" value="Unassembled WGS sequence"/>
</dbReference>
<evidence type="ECO:0000256" key="9">
    <source>
        <dbReference type="ARBA" id="ARBA00022989"/>
    </source>
</evidence>
<keyword evidence="6 13" id="KW-0812">Transmembrane</keyword>
<feature type="compositionally biased region" description="Basic and acidic residues" evidence="12">
    <location>
        <begin position="262"/>
        <end position="272"/>
    </location>
</feature>
<dbReference type="Pfam" id="PF07850">
    <property type="entry name" value="Renin_r"/>
    <property type="match status" value="1"/>
</dbReference>
<dbReference type="GO" id="GO:0031982">
    <property type="term" value="C:vesicle"/>
    <property type="evidence" value="ECO:0007669"/>
    <property type="project" value="UniProtKB-SubCell"/>
</dbReference>
<name>A0A151IVX7_9HYME</name>
<gene>
    <name evidence="17" type="ORF">ALC57_15897</name>
</gene>
<feature type="domain" description="Renin receptor N-terminal" evidence="16">
    <location>
        <begin position="18"/>
        <end position="251"/>
    </location>
</feature>
<evidence type="ECO:0000256" key="2">
    <source>
        <dbReference type="ARBA" id="ARBA00004251"/>
    </source>
</evidence>
<feature type="signal peptide" evidence="14">
    <location>
        <begin position="1"/>
        <end position="17"/>
    </location>
</feature>
<keyword evidence="7 14" id="KW-0732">Signal</keyword>
<dbReference type="STRING" id="471704.A0A151IVX7"/>
<dbReference type="InterPro" id="IPR012493">
    <property type="entry name" value="Renin_rcpt"/>
</dbReference>
<keyword evidence="11 17" id="KW-0675">Receptor</keyword>
<dbReference type="PANTHER" id="PTHR13351:SF1">
    <property type="entry name" value="RENIN RECEPTOR"/>
    <property type="match status" value="1"/>
</dbReference>
<feature type="domain" description="Renin receptor-like C-terminal transmembrane spanning segment" evidence="15">
    <location>
        <begin position="368"/>
        <end position="425"/>
    </location>
</feature>
<keyword evidence="4" id="KW-1003">Cell membrane</keyword>
<evidence type="ECO:0000256" key="3">
    <source>
        <dbReference type="ARBA" id="ARBA00004373"/>
    </source>
</evidence>
<evidence type="ECO:0000256" key="13">
    <source>
        <dbReference type="SAM" id="Phobius"/>
    </source>
</evidence>
<feature type="transmembrane region" description="Helical" evidence="13">
    <location>
        <begin position="380"/>
        <end position="404"/>
    </location>
</feature>
<keyword evidence="10 13" id="KW-0472">Membrane</keyword>
<evidence type="ECO:0000256" key="1">
    <source>
        <dbReference type="ARBA" id="ARBA00004115"/>
    </source>
</evidence>
<dbReference type="InterPro" id="IPR057318">
    <property type="entry name" value="RENR_N"/>
</dbReference>
<feature type="region of interest" description="Disordered" evidence="12">
    <location>
        <begin position="262"/>
        <end position="287"/>
    </location>
</feature>
<dbReference type="AlphaFoldDB" id="A0A151IVX7"/>
<keyword evidence="18" id="KW-1185">Reference proteome</keyword>
<evidence type="ECO:0000256" key="10">
    <source>
        <dbReference type="ARBA" id="ARBA00023136"/>
    </source>
</evidence>
<feature type="region of interest" description="Disordered" evidence="12">
    <location>
        <begin position="300"/>
        <end position="349"/>
    </location>
</feature>
<protein>
    <submittedName>
        <fullName evidence="17">Renin receptor</fullName>
    </submittedName>
</protein>
<dbReference type="GO" id="GO:0030177">
    <property type="term" value="P:positive regulation of Wnt signaling pathway"/>
    <property type="evidence" value="ECO:0007669"/>
    <property type="project" value="TreeGrafter"/>
</dbReference>
<feature type="chain" id="PRO_5007582349" evidence="14">
    <location>
        <begin position="18"/>
        <end position="426"/>
    </location>
</feature>
<comment type="subcellular location">
    <subcellularLocation>
        <location evidence="2">Cell membrane</location>
        <topology evidence="2">Single-pass type I membrane protein</topology>
    </subcellularLocation>
    <subcellularLocation>
        <location evidence="1">Endoplasmic reticulum membrane</location>
        <topology evidence="1">Single-pass type I membrane protein</topology>
    </subcellularLocation>
    <subcellularLocation>
        <location evidence="3">Vesicle</location>
    </subcellularLocation>
</comment>